<dbReference type="AlphaFoldDB" id="E7FTH0"/>
<dbReference type="Proteomes" id="UP000004099">
    <property type="component" value="Unassembled WGS sequence"/>
</dbReference>
<dbReference type="HOGENOM" id="CLU_3119232_0_0_9"/>
<organism evidence="1 2">
    <name type="scientific">Ligilactobacillus ruminis ATCC 25644</name>
    <dbReference type="NCBI Taxonomy" id="525362"/>
    <lineage>
        <taxon>Bacteria</taxon>
        <taxon>Bacillati</taxon>
        <taxon>Bacillota</taxon>
        <taxon>Bacilli</taxon>
        <taxon>Lactobacillales</taxon>
        <taxon>Lactobacillaceae</taxon>
        <taxon>Ligilactobacillus</taxon>
    </lineage>
</organism>
<dbReference type="EMBL" id="ACGS02000054">
    <property type="protein sequence ID" value="EFZ33681.1"/>
    <property type="molecule type" value="Genomic_DNA"/>
</dbReference>
<reference evidence="1 2" key="1">
    <citation type="submission" date="2011-01" db="EMBL/GenBank/DDBJ databases">
        <authorList>
            <person name="Muzny D."/>
            <person name="Qin X."/>
            <person name="Buhay C."/>
            <person name="Dugan-Rocha S."/>
            <person name="Ding Y."/>
            <person name="Chen G."/>
            <person name="Hawes A."/>
            <person name="Holder M."/>
            <person name="Jhangiani S."/>
            <person name="Johnson A."/>
            <person name="Khan Z."/>
            <person name="Li Z."/>
            <person name="Liu W."/>
            <person name="Liu X."/>
            <person name="Perez L."/>
            <person name="Shen H."/>
            <person name="Wang Q."/>
            <person name="Watt J."/>
            <person name="Xi L."/>
            <person name="Xin Y."/>
            <person name="Zhou J."/>
            <person name="Deng J."/>
            <person name="Jiang H."/>
            <person name="Liu Y."/>
            <person name="Qu J."/>
            <person name="Song X.-Z."/>
            <person name="Zhang L."/>
            <person name="Villasana D."/>
            <person name="Johnson A."/>
            <person name="Liu J."/>
            <person name="Liyanage D."/>
            <person name="Lorensuhewa L."/>
            <person name="Robinson T."/>
            <person name="Song A."/>
            <person name="Song B.-B."/>
            <person name="Dinh H."/>
            <person name="Thornton R."/>
            <person name="Coyle M."/>
            <person name="Francisco L."/>
            <person name="Jackson L."/>
            <person name="Javaid M."/>
            <person name="Korchina V."/>
            <person name="Kovar C."/>
            <person name="Mata R."/>
            <person name="Mathew T."/>
            <person name="Ngo R."/>
            <person name="Nguyen L."/>
            <person name="Nguyen N."/>
            <person name="Okwuonu G."/>
            <person name="Ongeri F."/>
            <person name="Pham C."/>
            <person name="Simmons D."/>
            <person name="Wilczek-Boney K."/>
            <person name="Hale W."/>
            <person name="Jakkamsetti A."/>
            <person name="Pham P."/>
            <person name="Ruth R."/>
            <person name="San Lucas F."/>
            <person name="Warren J."/>
            <person name="Zhang J."/>
            <person name="Zhao Z."/>
            <person name="Zhou C."/>
            <person name="Zhu D."/>
            <person name="Lee S."/>
            <person name="Bess C."/>
            <person name="Blankenburg K."/>
            <person name="Forbes L."/>
            <person name="Fu Q."/>
            <person name="Gubbala S."/>
            <person name="Hirani K."/>
            <person name="Jayaseelan J.C."/>
            <person name="Lara F."/>
            <person name="Munidasa M."/>
            <person name="Palculict T."/>
            <person name="Patil S."/>
            <person name="Pu L.-L."/>
            <person name="Saada N."/>
            <person name="Tang L."/>
            <person name="Weissenberger G."/>
            <person name="Zhu Y."/>
            <person name="Hemphill L."/>
            <person name="Shang Y."/>
            <person name="Youmans B."/>
            <person name="Ayvaz T."/>
            <person name="Ross M."/>
            <person name="Santibanez J."/>
            <person name="Aqrawi P."/>
            <person name="Gross S."/>
            <person name="Joshi V."/>
            <person name="Fowler G."/>
            <person name="Nazareth L."/>
            <person name="Reid J."/>
            <person name="Worley K."/>
            <person name="Petrosino J."/>
            <person name="Highlander S."/>
            <person name="Gibbs R."/>
        </authorList>
    </citation>
    <scope>NUCLEOTIDE SEQUENCE [LARGE SCALE GENOMIC DNA]</scope>
    <source>
        <strain evidence="1 2">ATCC 25644</strain>
    </source>
</reference>
<comment type="caution">
    <text evidence="1">The sequence shown here is derived from an EMBL/GenBank/DDBJ whole genome shotgun (WGS) entry which is preliminary data.</text>
</comment>
<evidence type="ECO:0000313" key="2">
    <source>
        <dbReference type="Proteomes" id="UP000004099"/>
    </source>
</evidence>
<gene>
    <name evidence="1" type="ORF">HMPREF0542_12198</name>
</gene>
<name>E7FTH0_9LACO</name>
<accession>E7FTH0</accession>
<sequence length="50" mass="5679">MKRVLSSGLALGFFVQLRALQLYFSDCIIVVVEEEVAKIISKPVELIKQR</sequence>
<proteinExistence type="predicted"/>
<protein>
    <submittedName>
        <fullName evidence="1">Uncharacterized protein</fullName>
    </submittedName>
</protein>
<evidence type="ECO:0000313" key="1">
    <source>
        <dbReference type="EMBL" id="EFZ33681.1"/>
    </source>
</evidence>